<dbReference type="AlphaFoldDB" id="A0A078AZ52"/>
<dbReference type="OrthoDB" id="292964at2759"/>
<accession>A0A078AZ52</accession>
<dbReference type="SMART" id="SM00695">
    <property type="entry name" value="DUSP"/>
    <property type="match status" value="1"/>
</dbReference>
<keyword evidence="7" id="KW-0788">Thiol protease</keyword>
<keyword evidence="6 11" id="KW-0378">Hydrolase</keyword>
<keyword evidence="12" id="KW-1185">Reference proteome</keyword>
<feature type="domain" description="USP" evidence="9">
    <location>
        <begin position="421"/>
        <end position="1046"/>
    </location>
</feature>
<dbReference type="InterPro" id="IPR006615">
    <property type="entry name" value="Pept_C19_DUSP"/>
</dbReference>
<dbReference type="PROSITE" id="PS00973">
    <property type="entry name" value="USP_2"/>
    <property type="match status" value="1"/>
</dbReference>
<keyword evidence="5" id="KW-0833">Ubl conjugation pathway</keyword>
<feature type="region of interest" description="Disordered" evidence="8">
    <location>
        <begin position="78"/>
        <end position="106"/>
    </location>
</feature>
<dbReference type="GO" id="GO:0016579">
    <property type="term" value="P:protein deubiquitination"/>
    <property type="evidence" value="ECO:0007669"/>
    <property type="project" value="InterPro"/>
</dbReference>
<evidence type="ECO:0000256" key="6">
    <source>
        <dbReference type="ARBA" id="ARBA00022801"/>
    </source>
</evidence>
<dbReference type="PROSITE" id="PS00972">
    <property type="entry name" value="USP_1"/>
    <property type="match status" value="1"/>
</dbReference>
<dbReference type="PROSITE" id="PS51283">
    <property type="entry name" value="DUSP"/>
    <property type="match status" value="1"/>
</dbReference>
<dbReference type="EMBL" id="CCKQ01014692">
    <property type="protein sequence ID" value="CDW86487.1"/>
    <property type="molecule type" value="Genomic_DNA"/>
</dbReference>
<keyword evidence="4" id="KW-0645">Protease</keyword>
<dbReference type="Pfam" id="PF00443">
    <property type="entry name" value="UCH"/>
    <property type="match status" value="1"/>
</dbReference>
<evidence type="ECO:0000313" key="12">
    <source>
        <dbReference type="Proteomes" id="UP000039865"/>
    </source>
</evidence>
<dbReference type="InterPro" id="IPR001394">
    <property type="entry name" value="Peptidase_C19_UCH"/>
</dbReference>
<sequence length="1047" mass="120599">MNSDAFEKDPLTPKIRCLNLFLQGMIAKNGFKNNLDAIRFLEQAFKLAPEDEDDALRIKIQQNLKDISDDSRIEVEVHTESNKSEASTAQSQQNEDSTDIEDLEADPKRLAEAKEVKEMIDRMDSLVKPGSIWYILSMEWVKKWQNYTYFDHLSEDKPQKLSLQERLQHPGKLDNSSIIQPLDSSTQITEQMKVRIWMNVHLKPSLKEGVDFMLVSPEIFNYVQIKYGCDPTQIIERRGIAVGDEYSDEGIVEYYFRPFKFCVIPNTATRFQNIKTLYLSRKEPVSELKKALQRAINQRLYQLKDKSMVVLMRLWRFDSTKQDQIEVIAKKYKNYTEVKIEGSCLNSRAEDENLIIEELDVAEEDLIIVELPKGKDTWTFAPDGEVQQIEQEEEAEAVSLQQLIGKDLKQVLKSNSRVGICGLQNLGNTCFMNSGLQCLSNTIELTKYFCFNQYKQDLNPQNPLGMGGKLAIAYAELIKDMWQGSSGRTAPHELKKVVGKRVTKFSGFGQQDSCELINYVLDLMHEDLNRVKKKPYVEMKDSEGRPDEIVSAEHWNAFIARNKSIIVDLMYGQLKSTVQCLECNNISITFDPFLTLSLPIAKPHKIRVIYVPYELFSGDSKLPCKVFSIAVDKETVEVMEQKVNELVSQQEESKEERHLMSVNFHLRTGTITTKFRKDQSCQDIDQGTEDTLIFEVRPPQKSEMENYKQVELIFMKQVKYGKIISGEHVGNTLPRMEYLPLNMTILQLKKMIYDKIKNIFKTSLDDQDINRFILLHVYDNLPMIQASKYSRKRATCEFCNDYHGQADTCDIKINKISGNSEDGAKQITIKDIFDQLQYKRDVIIGVIFREGSGAMMKQLDPELDQSHLKEMNKSKKETITLSECFKAYSREELLTGADQWYCNKCKEQRDIHKKLELFKVPKILIIQLKRFQSKRSASSSGKGGYMALAMAQVCHQEKVGDFVDFPVNSLDLRPYIKDTSSSEPVYYDLYAISNHYGSLNGGHYTAYGLNAVQNQWYEFNDSSVGRVSNVNEVVTSGAYLLFYRRRE</sequence>
<feature type="domain" description="DUSP" evidence="10">
    <location>
        <begin position="107"/>
        <end position="240"/>
    </location>
</feature>
<comment type="catalytic activity">
    <reaction evidence="1">
        <text>Thiol-dependent hydrolysis of ester, thioester, amide, peptide and isopeptide bonds formed by the C-terminal Gly of ubiquitin (a 76-residue protein attached to proteins as an intracellular targeting signal).</text>
        <dbReference type="EC" id="3.4.19.12"/>
    </reaction>
</comment>
<dbReference type="PANTHER" id="PTHR21646:SF24">
    <property type="entry name" value="UBIQUITIN CARBOXYL-TERMINAL HYDROLASE"/>
    <property type="match status" value="1"/>
</dbReference>
<proteinExistence type="inferred from homology"/>
<dbReference type="InterPro" id="IPR018200">
    <property type="entry name" value="USP_CS"/>
</dbReference>
<evidence type="ECO:0000256" key="3">
    <source>
        <dbReference type="ARBA" id="ARBA00012759"/>
    </source>
</evidence>
<dbReference type="Proteomes" id="UP000039865">
    <property type="component" value="Unassembled WGS sequence"/>
</dbReference>
<dbReference type="OMA" id="EEQINAP"/>
<name>A0A078AZ52_STYLE</name>
<evidence type="ECO:0000259" key="9">
    <source>
        <dbReference type="PROSITE" id="PS50235"/>
    </source>
</evidence>
<reference evidence="11 12" key="1">
    <citation type="submission" date="2014-06" db="EMBL/GenBank/DDBJ databases">
        <authorList>
            <person name="Swart Estienne"/>
        </authorList>
    </citation>
    <scope>NUCLEOTIDE SEQUENCE [LARGE SCALE GENOMIC DNA]</scope>
    <source>
        <strain evidence="11 12">130c</strain>
    </source>
</reference>
<evidence type="ECO:0000313" key="11">
    <source>
        <dbReference type="EMBL" id="CDW86487.1"/>
    </source>
</evidence>
<evidence type="ECO:0000256" key="2">
    <source>
        <dbReference type="ARBA" id="ARBA00009085"/>
    </source>
</evidence>
<dbReference type="SUPFAM" id="SSF143791">
    <property type="entry name" value="DUSP-like"/>
    <property type="match status" value="1"/>
</dbReference>
<organism evidence="11 12">
    <name type="scientific">Stylonychia lemnae</name>
    <name type="common">Ciliate</name>
    <dbReference type="NCBI Taxonomy" id="5949"/>
    <lineage>
        <taxon>Eukaryota</taxon>
        <taxon>Sar</taxon>
        <taxon>Alveolata</taxon>
        <taxon>Ciliophora</taxon>
        <taxon>Intramacronucleata</taxon>
        <taxon>Spirotrichea</taxon>
        <taxon>Stichotrichia</taxon>
        <taxon>Sporadotrichida</taxon>
        <taxon>Oxytrichidae</taxon>
        <taxon>Stylonychinae</taxon>
        <taxon>Stylonychia</taxon>
    </lineage>
</organism>
<comment type="similarity">
    <text evidence="2">Belongs to the peptidase C19 family.</text>
</comment>
<dbReference type="GO" id="GO:0004843">
    <property type="term" value="F:cysteine-type deubiquitinase activity"/>
    <property type="evidence" value="ECO:0007669"/>
    <property type="project" value="UniProtKB-EC"/>
</dbReference>
<dbReference type="InterPro" id="IPR028889">
    <property type="entry name" value="USP"/>
</dbReference>
<dbReference type="Pfam" id="PF06337">
    <property type="entry name" value="DUSP"/>
    <property type="match status" value="1"/>
</dbReference>
<dbReference type="Gene3D" id="3.90.70.10">
    <property type="entry name" value="Cysteine proteinases"/>
    <property type="match status" value="2"/>
</dbReference>
<dbReference type="SUPFAM" id="SSF54001">
    <property type="entry name" value="Cysteine proteinases"/>
    <property type="match status" value="1"/>
</dbReference>
<dbReference type="GO" id="GO:0006508">
    <property type="term" value="P:proteolysis"/>
    <property type="evidence" value="ECO:0007669"/>
    <property type="project" value="UniProtKB-KW"/>
</dbReference>
<evidence type="ECO:0000256" key="1">
    <source>
        <dbReference type="ARBA" id="ARBA00000707"/>
    </source>
</evidence>
<dbReference type="Gene3D" id="3.30.2230.10">
    <property type="entry name" value="DUSP-like"/>
    <property type="match status" value="1"/>
</dbReference>
<gene>
    <name evidence="11" type="primary">Contig8436.g8994</name>
    <name evidence="11" type="ORF">STYLEM_15582</name>
</gene>
<feature type="compositionally biased region" description="Polar residues" evidence="8">
    <location>
        <begin position="84"/>
        <end position="95"/>
    </location>
</feature>
<dbReference type="CDD" id="cd02674">
    <property type="entry name" value="Peptidase_C19R"/>
    <property type="match status" value="1"/>
</dbReference>
<dbReference type="InterPro" id="IPR035927">
    <property type="entry name" value="DUSP-like_sf"/>
</dbReference>
<dbReference type="InterPro" id="IPR038765">
    <property type="entry name" value="Papain-like_cys_pep_sf"/>
</dbReference>
<evidence type="ECO:0000256" key="5">
    <source>
        <dbReference type="ARBA" id="ARBA00022786"/>
    </source>
</evidence>
<evidence type="ECO:0000256" key="7">
    <source>
        <dbReference type="ARBA" id="ARBA00022807"/>
    </source>
</evidence>
<evidence type="ECO:0000259" key="10">
    <source>
        <dbReference type="PROSITE" id="PS51283"/>
    </source>
</evidence>
<dbReference type="InterPro" id="IPR050185">
    <property type="entry name" value="Ub_carboxyl-term_hydrolase"/>
</dbReference>
<dbReference type="PANTHER" id="PTHR21646">
    <property type="entry name" value="UBIQUITIN CARBOXYL-TERMINAL HYDROLASE"/>
    <property type="match status" value="1"/>
</dbReference>
<dbReference type="EC" id="3.4.19.12" evidence="3"/>
<dbReference type="InParanoid" id="A0A078AZ52"/>
<evidence type="ECO:0000256" key="8">
    <source>
        <dbReference type="SAM" id="MobiDB-lite"/>
    </source>
</evidence>
<dbReference type="PROSITE" id="PS50235">
    <property type="entry name" value="USP_3"/>
    <property type="match status" value="1"/>
</dbReference>
<protein>
    <recommendedName>
        <fullName evidence="3">ubiquitinyl hydrolase 1</fullName>
        <ecNumber evidence="3">3.4.19.12</ecNumber>
    </recommendedName>
</protein>
<evidence type="ECO:0000256" key="4">
    <source>
        <dbReference type="ARBA" id="ARBA00022670"/>
    </source>
</evidence>